<reference evidence="2 3" key="1">
    <citation type="submission" date="2016-10" db="EMBL/GenBank/DDBJ databases">
        <authorList>
            <person name="de Groot N.N."/>
        </authorList>
    </citation>
    <scope>NUCLEOTIDE SEQUENCE [LARGE SCALE GENOMIC DNA]</scope>
    <source>
        <strain evidence="2 3">DSM 12272</strain>
    </source>
</reference>
<dbReference type="InterPro" id="IPR018728">
    <property type="entry name" value="DUF2268"/>
</dbReference>
<dbReference type="Proteomes" id="UP000198597">
    <property type="component" value="Unassembled WGS sequence"/>
</dbReference>
<name>A0A1H0VWG5_9CLOT</name>
<dbReference type="STRING" id="94869.SAMN04488529_1216"/>
<dbReference type="GO" id="GO:0006508">
    <property type="term" value="P:proteolysis"/>
    <property type="evidence" value="ECO:0007669"/>
    <property type="project" value="UniProtKB-KW"/>
</dbReference>
<dbReference type="Pfam" id="PF10026">
    <property type="entry name" value="DUF2268"/>
    <property type="match status" value="1"/>
</dbReference>
<dbReference type="GO" id="GO:0008233">
    <property type="term" value="F:peptidase activity"/>
    <property type="evidence" value="ECO:0007669"/>
    <property type="project" value="UniProtKB-KW"/>
</dbReference>
<evidence type="ECO:0000313" key="2">
    <source>
        <dbReference type="EMBL" id="SDP82810.1"/>
    </source>
</evidence>
<evidence type="ECO:0000259" key="1">
    <source>
        <dbReference type="Pfam" id="PF10026"/>
    </source>
</evidence>
<protein>
    <submittedName>
        <fullName evidence="2">Predicted Zn-dependent protease</fullName>
    </submittedName>
</protein>
<keyword evidence="2" id="KW-0378">Hydrolase</keyword>
<feature type="domain" description="DUF2268" evidence="1">
    <location>
        <begin position="1"/>
        <end position="108"/>
    </location>
</feature>
<keyword evidence="2" id="KW-0645">Protease</keyword>
<keyword evidence="3" id="KW-1185">Reference proteome</keyword>
<gene>
    <name evidence="2" type="ORF">SAMN04488529_1216</name>
</gene>
<evidence type="ECO:0000313" key="3">
    <source>
        <dbReference type="Proteomes" id="UP000198597"/>
    </source>
</evidence>
<sequence length="117" mass="13144">MIHEGIAENFATSMFGEDMVGPWVSKTDKETLNDYIKPIIKDGLNVTGMDNITAYLYGDEMAEMQGYFPIGLPYCAGYACGYYMIKHYLKKTGKSIEEATVTPASEITKVIEDFWSE</sequence>
<dbReference type="AlphaFoldDB" id="A0A1H0VWG5"/>
<proteinExistence type="predicted"/>
<accession>A0A1H0VWG5</accession>
<dbReference type="EMBL" id="FNJM01000021">
    <property type="protein sequence ID" value="SDP82810.1"/>
    <property type="molecule type" value="Genomic_DNA"/>
</dbReference>
<organism evidence="2 3">
    <name type="scientific">Clostridium gasigenes</name>
    <dbReference type="NCBI Taxonomy" id="94869"/>
    <lineage>
        <taxon>Bacteria</taxon>
        <taxon>Bacillati</taxon>
        <taxon>Bacillota</taxon>
        <taxon>Clostridia</taxon>
        <taxon>Eubacteriales</taxon>
        <taxon>Clostridiaceae</taxon>
        <taxon>Clostridium</taxon>
    </lineage>
</organism>